<dbReference type="RefSeq" id="WP_316436339.1">
    <property type="nucleotide sequence ID" value="NZ_CP053587.1"/>
</dbReference>
<reference evidence="2" key="1">
    <citation type="submission" date="2020-05" db="EMBL/GenBank/DDBJ databases">
        <authorList>
            <person name="Zhu T."/>
            <person name="Keshari N."/>
            <person name="Lu X."/>
        </authorList>
    </citation>
    <scope>NUCLEOTIDE SEQUENCE</scope>
    <source>
        <strain evidence="2">NK1-12</strain>
    </source>
</reference>
<evidence type="ECO:0000256" key="1">
    <source>
        <dbReference type="SAM" id="MobiDB-lite"/>
    </source>
</evidence>
<gene>
    <name evidence="2" type="ORF">HJG54_33980</name>
</gene>
<name>A0AA96WLQ5_9CYAN</name>
<dbReference type="AlphaFoldDB" id="A0AA96WLQ5"/>
<feature type="compositionally biased region" description="Low complexity" evidence="1">
    <location>
        <begin position="49"/>
        <end position="66"/>
    </location>
</feature>
<dbReference type="EMBL" id="CP053587">
    <property type="protein sequence ID" value="WNZ27838.1"/>
    <property type="molecule type" value="Genomic_DNA"/>
</dbReference>
<feature type="region of interest" description="Disordered" evidence="1">
    <location>
        <begin position="46"/>
        <end position="107"/>
    </location>
</feature>
<protein>
    <recommendedName>
        <fullName evidence="3">Threonine dehydratase</fullName>
    </recommendedName>
</protein>
<proteinExistence type="predicted"/>
<evidence type="ECO:0008006" key="3">
    <source>
        <dbReference type="Google" id="ProtNLM"/>
    </source>
</evidence>
<evidence type="ECO:0000313" key="2">
    <source>
        <dbReference type="EMBL" id="WNZ27838.1"/>
    </source>
</evidence>
<accession>A0AA96WLQ5</accession>
<organism evidence="2">
    <name type="scientific">Leptolyngbya sp. NK1-12</name>
    <dbReference type="NCBI Taxonomy" id="2547451"/>
    <lineage>
        <taxon>Bacteria</taxon>
        <taxon>Bacillati</taxon>
        <taxon>Cyanobacteriota</taxon>
        <taxon>Cyanophyceae</taxon>
        <taxon>Leptolyngbyales</taxon>
        <taxon>Leptolyngbyaceae</taxon>
        <taxon>Leptolyngbya group</taxon>
        <taxon>Leptolyngbya</taxon>
    </lineage>
</organism>
<feature type="compositionally biased region" description="Basic and acidic residues" evidence="1">
    <location>
        <begin position="89"/>
        <end position="101"/>
    </location>
</feature>
<sequence length="107" mass="12492">MLIRNAWIRFIAVFGQIWHFLSQQFSRLWQLFSTLLGYDREGYFLDAEPTSQSPSQPNPTIATPTPETKPSPTPTSERPSRSRSNRNTNSKEMDYYRDLARQIRPKA</sequence>